<dbReference type="InterPro" id="IPR036789">
    <property type="entry name" value="Ribosomal_uL6-like_a/b-dom_sf"/>
</dbReference>
<dbReference type="GO" id="GO:0022625">
    <property type="term" value="C:cytosolic large ribosomal subunit"/>
    <property type="evidence" value="ECO:0007669"/>
    <property type="project" value="UniProtKB-UniRule"/>
</dbReference>
<dbReference type="PANTHER" id="PTHR11655:SF14">
    <property type="entry name" value="LARGE RIBOSOMAL SUBUNIT PROTEIN UL6M"/>
    <property type="match status" value="1"/>
</dbReference>
<keyword evidence="3 6" id="KW-0694">RNA-binding</keyword>
<sequence length="179" mass="19432">MSRIGKKPIAIPKGVEVKVDSNIVSVKGPKGSLQRTFSSDVNITNHEGAVSVASVGSEKQFRSLHGLTRTLIFNMIEGVTNGYEKVLEISGVGYKSALQGRNIMLNLGFSHQVIYPLPDGIDAAIDKQTVITLKGSDKELLGQVAANIRGMRLPEPYKGKGIKYRNERIIRKAGKTGKK</sequence>
<dbReference type="PROSITE" id="PS00525">
    <property type="entry name" value="RIBOSOMAL_L6_1"/>
    <property type="match status" value="1"/>
</dbReference>
<dbReference type="Gene3D" id="3.90.930.12">
    <property type="entry name" value="Ribosomal protein L6, alpha-beta domain"/>
    <property type="match status" value="2"/>
</dbReference>
<dbReference type="FunFam" id="3.90.930.12:FF:000001">
    <property type="entry name" value="50S ribosomal protein L6"/>
    <property type="match status" value="1"/>
</dbReference>
<dbReference type="SUPFAM" id="SSF56053">
    <property type="entry name" value="Ribosomal protein L6"/>
    <property type="match status" value="2"/>
</dbReference>
<gene>
    <name evidence="6 10" type="primary">rplF</name>
</gene>
<evidence type="ECO:0000256" key="2">
    <source>
        <dbReference type="ARBA" id="ARBA00022730"/>
    </source>
</evidence>
<dbReference type="InterPro" id="IPR020040">
    <property type="entry name" value="Ribosomal_uL6_a/b-dom"/>
</dbReference>
<dbReference type="AlphaFoldDB" id="A0A0H4T420"/>
<dbReference type="PRINTS" id="PR00059">
    <property type="entry name" value="RIBOSOMALL6"/>
</dbReference>
<feature type="domain" description="Large ribosomal subunit protein uL6 alpha-beta" evidence="9">
    <location>
        <begin position="91"/>
        <end position="164"/>
    </location>
</feature>
<evidence type="ECO:0000256" key="8">
    <source>
        <dbReference type="RuleBase" id="RU003870"/>
    </source>
</evidence>
<dbReference type="NCBIfam" id="TIGR03654">
    <property type="entry name" value="L6_bact"/>
    <property type="match status" value="1"/>
</dbReference>
<evidence type="ECO:0000313" key="10">
    <source>
        <dbReference type="EMBL" id="AKQ01475.1"/>
    </source>
</evidence>
<name>A0A0H4T420_9BACT</name>
<evidence type="ECO:0000256" key="1">
    <source>
        <dbReference type="ARBA" id="ARBA00009356"/>
    </source>
</evidence>
<organism evidence="10">
    <name type="scientific">uncultured Nitrospirae bacterium Rifle_16ft_4_minimus_18822</name>
    <dbReference type="NCBI Taxonomy" id="1665126"/>
    <lineage>
        <taxon>Bacteria</taxon>
        <taxon>Pseudomonadati</taxon>
        <taxon>Nitrospirota</taxon>
        <taxon>environmental samples</taxon>
    </lineage>
</organism>
<accession>A0A0H4T420</accession>
<evidence type="ECO:0000259" key="9">
    <source>
        <dbReference type="Pfam" id="PF00347"/>
    </source>
</evidence>
<evidence type="ECO:0000256" key="4">
    <source>
        <dbReference type="ARBA" id="ARBA00022980"/>
    </source>
</evidence>
<comment type="function">
    <text evidence="6 8">This protein binds to the 23S rRNA, and is important in its secondary structure. It is located near the subunit interface in the base of the L7/L12 stalk, and near the tRNA binding site of the peptidyltransferase center.</text>
</comment>
<dbReference type="PIRSF" id="PIRSF002162">
    <property type="entry name" value="Ribosomal_L6"/>
    <property type="match status" value="1"/>
</dbReference>
<evidence type="ECO:0000256" key="6">
    <source>
        <dbReference type="HAMAP-Rule" id="MF_01365"/>
    </source>
</evidence>
<evidence type="ECO:0000256" key="7">
    <source>
        <dbReference type="RuleBase" id="RU003869"/>
    </source>
</evidence>
<dbReference type="PANTHER" id="PTHR11655">
    <property type="entry name" value="60S/50S RIBOSOMAL PROTEIN L6/L9"/>
    <property type="match status" value="1"/>
</dbReference>
<dbReference type="GO" id="GO:0002181">
    <property type="term" value="P:cytoplasmic translation"/>
    <property type="evidence" value="ECO:0007669"/>
    <property type="project" value="TreeGrafter"/>
</dbReference>
<protein>
    <recommendedName>
        <fullName evidence="6">Large ribosomal subunit protein uL6</fullName>
    </recommendedName>
</protein>
<dbReference type="GO" id="GO:0003735">
    <property type="term" value="F:structural constituent of ribosome"/>
    <property type="evidence" value="ECO:0007669"/>
    <property type="project" value="UniProtKB-UniRule"/>
</dbReference>
<proteinExistence type="inferred from homology"/>
<dbReference type="FunFam" id="3.90.930.12:FF:000002">
    <property type="entry name" value="50S ribosomal protein L6"/>
    <property type="match status" value="1"/>
</dbReference>
<dbReference type="HAMAP" id="MF_01365_B">
    <property type="entry name" value="Ribosomal_uL6_B"/>
    <property type="match status" value="1"/>
</dbReference>
<dbReference type="Pfam" id="PF00347">
    <property type="entry name" value="Ribosomal_L6"/>
    <property type="match status" value="2"/>
</dbReference>
<keyword evidence="5 6" id="KW-0687">Ribonucleoprotein</keyword>
<comment type="subunit">
    <text evidence="6">Part of the 50S ribosomal subunit.</text>
</comment>
<dbReference type="InterPro" id="IPR019906">
    <property type="entry name" value="Ribosomal_uL6_bac-type"/>
</dbReference>
<evidence type="ECO:0000256" key="3">
    <source>
        <dbReference type="ARBA" id="ARBA00022884"/>
    </source>
</evidence>
<dbReference type="InterPro" id="IPR000702">
    <property type="entry name" value="Ribosomal_uL6-like"/>
</dbReference>
<reference evidence="10" key="1">
    <citation type="journal article" date="2015" name="ISME J.">
        <title>Aquifer environment selects for microbial species cohorts in sediment and groundwater.</title>
        <authorList>
            <person name="Hug L.A."/>
            <person name="Thomas B.C."/>
            <person name="Brown C.T."/>
            <person name="Frischkorn K.R."/>
            <person name="Williams K.H."/>
            <person name="Tringe S.G."/>
            <person name="Banfield J.F."/>
        </authorList>
    </citation>
    <scope>NUCLEOTIDE SEQUENCE</scope>
</reference>
<keyword evidence="4 6" id="KW-0689">Ribosomal protein</keyword>
<keyword evidence="2 6" id="KW-0699">rRNA-binding</keyword>
<dbReference type="EMBL" id="KT006967">
    <property type="protein sequence ID" value="AKQ01475.1"/>
    <property type="molecule type" value="Genomic_DNA"/>
</dbReference>
<dbReference type="InterPro" id="IPR002358">
    <property type="entry name" value="Ribosomal_uL6_CS"/>
</dbReference>
<comment type="similarity">
    <text evidence="1 6 7">Belongs to the universal ribosomal protein uL6 family.</text>
</comment>
<feature type="domain" description="Large ribosomal subunit protein uL6 alpha-beta" evidence="9">
    <location>
        <begin position="11"/>
        <end position="82"/>
    </location>
</feature>
<evidence type="ECO:0000256" key="5">
    <source>
        <dbReference type="ARBA" id="ARBA00023274"/>
    </source>
</evidence>
<dbReference type="GO" id="GO:0019843">
    <property type="term" value="F:rRNA binding"/>
    <property type="evidence" value="ECO:0007669"/>
    <property type="project" value="UniProtKB-UniRule"/>
</dbReference>